<keyword evidence="5" id="KW-1185">Reference proteome</keyword>
<keyword evidence="4" id="KW-0808">Transferase</keyword>
<dbReference type="PANTHER" id="PTHR21621:SF0">
    <property type="entry name" value="BETA-CITRYLGLUTAMATE SYNTHASE B-RELATED"/>
    <property type="match status" value="1"/>
</dbReference>
<keyword evidence="4" id="KW-0012">Acyltransferase</keyword>
<dbReference type="Gene3D" id="3.30.470.20">
    <property type="entry name" value="ATP-grasp fold, B domain"/>
    <property type="match status" value="1"/>
</dbReference>
<dbReference type="PROSITE" id="PS50975">
    <property type="entry name" value="ATP_GRASP"/>
    <property type="match status" value="1"/>
</dbReference>
<dbReference type="CDD" id="cd04301">
    <property type="entry name" value="NAT_SF"/>
    <property type="match status" value="1"/>
</dbReference>
<dbReference type="Pfam" id="PF00583">
    <property type="entry name" value="Acetyltransf_1"/>
    <property type="match status" value="1"/>
</dbReference>
<dbReference type="InterPro" id="IPR016181">
    <property type="entry name" value="Acyl_CoA_acyltransferase"/>
</dbReference>
<dbReference type="Pfam" id="PF14401">
    <property type="entry name" value="RLAN"/>
    <property type="match status" value="1"/>
</dbReference>
<dbReference type="GO" id="GO:0016746">
    <property type="term" value="F:acyltransferase activity"/>
    <property type="evidence" value="ECO:0007669"/>
    <property type="project" value="UniProtKB-KW"/>
</dbReference>
<dbReference type="RefSeq" id="WP_390300196.1">
    <property type="nucleotide sequence ID" value="NZ_JBHULI010000024.1"/>
</dbReference>
<keyword evidence="1" id="KW-0547">Nucleotide-binding</keyword>
<evidence type="ECO:0000313" key="4">
    <source>
        <dbReference type="EMBL" id="MFD2532077.1"/>
    </source>
</evidence>
<organism evidence="4 5">
    <name type="scientific">Gracilimonas halophila</name>
    <dbReference type="NCBI Taxonomy" id="1834464"/>
    <lineage>
        <taxon>Bacteria</taxon>
        <taxon>Pseudomonadati</taxon>
        <taxon>Balneolota</taxon>
        <taxon>Balneolia</taxon>
        <taxon>Balneolales</taxon>
        <taxon>Balneolaceae</taxon>
        <taxon>Gracilimonas</taxon>
    </lineage>
</organism>
<dbReference type="InterPro" id="IPR000182">
    <property type="entry name" value="GNAT_dom"/>
</dbReference>
<dbReference type="Proteomes" id="UP001597460">
    <property type="component" value="Unassembled WGS sequence"/>
</dbReference>
<evidence type="ECO:0000259" key="2">
    <source>
        <dbReference type="PROSITE" id="PS50975"/>
    </source>
</evidence>
<protein>
    <submittedName>
        <fullName evidence="4">GNAT family N-acetyltransferase</fullName>
        <ecNumber evidence="4">2.3.1.-</ecNumber>
    </submittedName>
</protein>
<dbReference type="Gene3D" id="3.30.1490.20">
    <property type="entry name" value="ATP-grasp fold, A domain"/>
    <property type="match status" value="1"/>
</dbReference>
<dbReference type="Gene3D" id="3.40.630.30">
    <property type="match status" value="1"/>
</dbReference>
<name>A0ABW5JKY7_9BACT</name>
<proteinExistence type="predicted"/>
<dbReference type="EMBL" id="JBHULI010000024">
    <property type="protein sequence ID" value="MFD2532077.1"/>
    <property type="molecule type" value="Genomic_DNA"/>
</dbReference>
<evidence type="ECO:0000259" key="3">
    <source>
        <dbReference type="PROSITE" id="PS51186"/>
    </source>
</evidence>
<feature type="domain" description="ATP-grasp" evidence="2">
    <location>
        <begin position="445"/>
        <end position="636"/>
    </location>
</feature>
<accession>A0ABW5JKY7</accession>
<dbReference type="InterPro" id="IPR013651">
    <property type="entry name" value="ATP-grasp_RimK-type"/>
</dbReference>
<feature type="domain" description="N-acetyltransferase" evidence="3">
    <location>
        <begin position="3"/>
        <end position="152"/>
    </location>
</feature>
<dbReference type="InterPro" id="IPR013815">
    <property type="entry name" value="ATP_grasp_subdomain_1"/>
</dbReference>
<keyword evidence="1" id="KW-0067">ATP-binding</keyword>
<dbReference type="SUPFAM" id="SSF56059">
    <property type="entry name" value="Glutathione synthetase ATP-binding domain-like"/>
    <property type="match status" value="1"/>
</dbReference>
<dbReference type="InterPro" id="IPR011761">
    <property type="entry name" value="ATP-grasp"/>
</dbReference>
<evidence type="ECO:0000256" key="1">
    <source>
        <dbReference type="PROSITE-ProRule" id="PRU00409"/>
    </source>
</evidence>
<dbReference type="SUPFAM" id="SSF55729">
    <property type="entry name" value="Acyl-CoA N-acyltransferases (Nat)"/>
    <property type="match status" value="1"/>
</dbReference>
<dbReference type="EC" id="2.3.1.-" evidence="4"/>
<dbReference type="Pfam" id="PF08443">
    <property type="entry name" value="RimK"/>
    <property type="match status" value="1"/>
</dbReference>
<dbReference type="PROSITE" id="PS51186">
    <property type="entry name" value="GNAT"/>
    <property type="match status" value="1"/>
</dbReference>
<comment type="caution">
    <text evidence="4">The sequence shown here is derived from an EMBL/GenBank/DDBJ whole genome shotgun (WGS) entry which is preliminary data.</text>
</comment>
<dbReference type="PANTHER" id="PTHR21621">
    <property type="entry name" value="RIBOSOMAL PROTEIN S6 MODIFICATION PROTEIN"/>
    <property type="match status" value="1"/>
</dbReference>
<dbReference type="InterPro" id="IPR025839">
    <property type="entry name" value="RLAN_dom"/>
</dbReference>
<gene>
    <name evidence="4" type="ORF">ACFSVN_06440</name>
</gene>
<reference evidence="5" key="1">
    <citation type="journal article" date="2019" name="Int. J. Syst. Evol. Microbiol.">
        <title>The Global Catalogue of Microorganisms (GCM) 10K type strain sequencing project: providing services to taxonomists for standard genome sequencing and annotation.</title>
        <authorList>
            <consortium name="The Broad Institute Genomics Platform"/>
            <consortium name="The Broad Institute Genome Sequencing Center for Infectious Disease"/>
            <person name="Wu L."/>
            <person name="Ma J."/>
        </authorList>
    </citation>
    <scope>NUCLEOTIDE SEQUENCE [LARGE SCALE GENOMIC DNA]</scope>
    <source>
        <strain evidence="5">KCTC 52042</strain>
    </source>
</reference>
<sequence length="654" mass="75627">MNISIRRSTISDLDLLLKLEKSAFPIYQQSSKRVLSLSLRSNFQQVWIAEAEGQEDHHGVGGLVLYIYKRTVRIFSIVVDPEYQSKGVGKKLLEHAEILAKQRGAERLSLEASVDNKKLIAWYNKFGFESTELMQDYYEEGRDGLRMVKELLIPELKNRLSNIIVVDDPEEWELNIENVEVVSSKDYTSNKGLFSERSLRVFNLCNSYRYQSMGYYVSLLASAREHRAIPNVTTIRDFKDVSVIRSIADDIDEVIQSSLQKCTDNRFSLNVYFGKSTEQEYKVLTQKLYQMFEAPLFQVQFVKGSRWDIKKITPLSLSKVDISDREIVQESARQYFEAKRFKKTKLKNYTYHLAILVDSKEENPPSNKRALKKFKDAANELNIYTEYITKEDYNRLSEFDALFIRETTNVNNYTYQFSRKAYAEGLAVLDDPWSILRCSNKIYLHERLKVNNIPAPDTTVFYKGMVKSKDLKLLTYPMILKQPDSAFSLGVTKVKSPSEMEESLNRLFKHSDLVIGQEFLPSDYDWRIGVLDNNVLFACKYFMAKGHWQIYNWKGPKKDQSGNAETLSIEDVPLKIRKTALKAASLMGDGLYGVDLKILDDKVYVIEVNDNPNIDAGIEDKILGKDLYKKIISSFITRIEMSRNIERFVSIEPN</sequence>
<evidence type="ECO:0000313" key="5">
    <source>
        <dbReference type="Proteomes" id="UP001597460"/>
    </source>
</evidence>